<reference evidence="1 2" key="1">
    <citation type="journal article" date="2018" name="PLoS Genet.">
        <title>Population sequencing reveals clonal diversity and ancestral inbreeding in the grapevine cultivar Chardonnay.</title>
        <authorList>
            <person name="Roach M.J."/>
            <person name="Johnson D.L."/>
            <person name="Bohlmann J."/>
            <person name="van Vuuren H.J."/>
            <person name="Jones S.J."/>
            <person name="Pretorius I.S."/>
            <person name="Schmidt S.A."/>
            <person name="Borneman A.R."/>
        </authorList>
    </citation>
    <scope>NUCLEOTIDE SEQUENCE [LARGE SCALE GENOMIC DNA]</scope>
    <source>
        <strain evidence="2">cv. Chardonnay</strain>
        <tissue evidence="1">Leaf</tissue>
    </source>
</reference>
<gene>
    <name evidence="1" type="ORF">CK203_105553</name>
</gene>
<dbReference type="EMBL" id="QGNW01002595">
    <property type="protein sequence ID" value="RVW15775.1"/>
    <property type="molecule type" value="Genomic_DNA"/>
</dbReference>
<evidence type="ECO:0000313" key="2">
    <source>
        <dbReference type="Proteomes" id="UP000288805"/>
    </source>
</evidence>
<dbReference type="AlphaFoldDB" id="A0A438BXM6"/>
<comment type="caution">
    <text evidence="1">The sequence shown here is derived from an EMBL/GenBank/DDBJ whole genome shotgun (WGS) entry which is preliminary data.</text>
</comment>
<accession>A0A438BXM6</accession>
<evidence type="ECO:0000313" key="1">
    <source>
        <dbReference type="EMBL" id="RVW15775.1"/>
    </source>
</evidence>
<sequence>MQGTLEGLMESLMWKERLFRIWRGGVGLVVGTFEESCGVGGFRGFYSED</sequence>
<dbReference type="Proteomes" id="UP000288805">
    <property type="component" value="Unassembled WGS sequence"/>
</dbReference>
<organism evidence="1 2">
    <name type="scientific">Vitis vinifera</name>
    <name type="common">Grape</name>
    <dbReference type="NCBI Taxonomy" id="29760"/>
    <lineage>
        <taxon>Eukaryota</taxon>
        <taxon>Viridiplantae</taxon>
        <taxon>Streptophyta</taxon>
        <taxon>Embryophyta</taxon>
        <taxon>Tracheophyta</taxon>
        <taxon>Spermatophyta</taxon>
        <taxon>Magnoliopsida</taxon>
        <taxon>eudicotyledons</taxon>
        <taxon>Gunneridae</taxon>
        <taxon>Pentapetalae</taxon>
        <taxon>rosids</taxon>
        <taxon>Vitales</taxon>
        <taxon>Vitaceae</taxon>
        <taxon>Viteae</taxon>
        <taxon>Vitis</taxon>
    </lineage>
</organism>
<protein>
    <submittedName>
        <fullName evidence="1">Uncharacterized protein</fullName>
    </submittedName>
</protein>
<proteinExistence type="predicted"/>
<name>A0A438BXM6_VITVI</name>